<dbReference type="Proteomes" id="UP000823561">
    <property type="component" value="Chromosome 15"/>
</dbReference>
<dbReference type="SUPFAM" id="SSF50044">
    <property type="entry name" value="SH3-domain"/>
    <property type="match status" value="2"/>
</dbReference>
<dbReference type="InterPro" id="IPR040325">
    <property type="entry name" value="RIMBP1/2/3"/>
</dbReference>
<keyword evidence="1 2" id="KW-0728">SH3 domain</keyword>
<dbReference type="PROSITE" id="PS50002">
    <property type="entry name" value="SH3"/>
    <property type="match status" value="2"/>
</dbReference>
<evidence type="ECO:0000313" key="5">
    <source>
        <dbReference type="Proteomes" id="UP000823561"/>
    </source>
</evidence>
<keyword evidence="5" id="KW-1185">Reference proteome</keyword>
<comment type="caution">
    <text evidence="4">The sequence shown here is derived from an EMBL/GenBank/DDBJ whole genome shotgun (WGS) entry which is preliminary data.</text>
</comment>
<dbReference type="SMART" id="SM00326">
    <property type="entry name" value="SH3"/>
    <property type="match status" value="2"/>
</dbReference>
<name>A0AAV6G2P2_9TELE</name>
<feature type="domain" description="SH3" evidence="3">
    <location>
        <begin position="33"/>
        <end position="100"/>
    </location>
</feature>
<dbReference type="Pfam" id="PF07653">
    <property type="entry name" value="SH3_2"/>
    <property type="match status" value="2"/>
</dbReference>
<dbReference type="PRINTS" id="PR00452">
    <property type="entry name" value="SH3DOMAIN"/>
</dbReference>
<dbReference type="PANTHER" id="PTHR14234">
    <property type="entry name" value="RIM BINDING PROTEIN-RELATED"/>
    <property type="match status" value="1"/>
</dbReference>
<dbReference type="InterPro" id="IPR036028">
    <property type="entry name" value="SH3-like_dom_sf"/>
</dbReference>
<evidence type="ECO:0000256" key="1">
    <source>
        <dbReference type="ARBA" id="ARBA00022443"/>
    </source>
</evidence>
<accession>A0AAV6G2P2</accession>
<dbReference type="FunFam" id="2.30.30.40:FF:000023">
    <property type="entry name" value="RIMS-binding protein 2 isoform F"/>
    <property type="match status" value="1"/>
</dbReference>
<evidence type="ECO:0000256" key="2">
    <source>
        <dbReference type="PROSITE-ProRule" id="PRU00192"/>
    </source>
</evidence>
<evidence type="ECO:0000313" key="4">
    <source>
        <dbReference type="EMBL" id="KAG5269393.1"/>
    </source>
</evidence>
<dbReference type="AlphaFoldDB" id="A0AAV6G2P2"/>
<dbReference type="InterPro" id="IPR001452">
    <property type="entry name" value="SH3_domain"/>
</dbReference>
<evidence type="ECO:0000259" key="3">
    <source>
        <dbReference type="PROSITE" id="PS50002"/>
    </source>
</evidence>
<protein>
    <recommendedName>
        <fullName evidence="3">SH3 domain-containing protein</fullName>
    </recommendedName>
</protein>
<sequence length="211" mass="23812">MIGLDVYLSPDGIRVATPEDILRWEKEKDLYDPNVRLFVALFPYNPSLMSPNPDTSEELPFERGQIIKVYGDKDTDGFYHGECAGRYGYIPSNMVSEIPVYDGDQKLELFQQGFLPEASSPPESRAPSACSARSEAFCIPDDVVVRRMVAIFDYDPWESSPNTDIEDELPFRAGDIIYVFGDMDGDGFYLGDLHGYRGLVPSNYVEPLPWN</sequence>
<gene>
    <name evidence="4" type="ORF">AALO_G00201520</name>
</gene>
<dbReference type="EMBL" id="JADWDJ010000015">
    <property type="protein sequence ID" value="KAG5269393.1"/>
    <property type="molecule type" value="Genomic_DNA"/>
</dbReference>
<organism evidence="4 5">
    <name type="scientific">Alosa alosa</name>
    <name type="common">allis shad</name>
    <dbReference type="NCBI Taxonomy" id="278164"/>
    <lineage>
        <taxon>Eukaryota</taxon>
        <taxon>Metazoa</taxon>
        <taxon>Chordata</taxon>
        <taxon>Craniata</taxon>
        <taxon>Vertebrata</taxon>
        <taxon>Euteleostomi</taxon>
        <taxon>Actinopterygii</taxon>
        <taxon>Neopterygii</taxon>
        <taxon>Teleostei</taxon>
        <taxon>Clupei</taxon>
        <taxon>Clupeiformes</taxon>
        <taxon>Clupeoidei</taxon>
        <taxon>Clupeidae</taxon>
        <taxon>Alosa</taxon>
    </lineage>
</organism>
<feature type="domain" description="SH3" evidence="3">
    <location>
        <begin position="143"/>
        <end position="210"/>
    </location>
</feature>
<dbReference type="Gene3D" id="2.30.30.40">
    <property type="entry name" value="SH3 Domains"/>
    <property type="match status" value="2"/>
</dbReference>
<proteinExistence type="predicted"/>
<dbReference type="FunFam" id="2.30.30.40:FF:000016">
    <property type="entry name" value="RIMS-binding protein 2 isoform X2"/>
    <property type="match status" value="1"/>
</dbReference>
<reference evidence="4" key="1">
    <citation type="submission" date="2020-10" db="EMBL/GenBank/DDBJ databases">
        <title>Chromosome-scale genome assembly of the Allis shad, Alosa alosa.</title>
        <authorList>
            <person name="Margot Z."/>
            <person name="Christophe K."/>
            <person name="Cabau C."/>
            <person name="Louis A."/>
            <person name="Berthelot C."/>
            <person name="Parey E."/>
            <person name="Roest Crollius H."/>
            <person name="Montfort J."/>
            <person name="Robinson-Rechavi M."/>
            <person name="Bucao C."/>
            <person name="Bouchez O."/>
            <person name="Gislard M."/>
            <person name="Lluch J."/>
            <person name="Milhes M."/>
            <person name="Lampietro C."/>
            <person name="Lopez Roques C."/>
            <person name="Donnadieu C."/>
            <person name="Braasch I."/>
            <person name="Desvignes T."/>
            <person name="Postlethwait J."/>
            <person name="Bobe J."/>
            <person name="Guiguen Y."/>
        </authorList>
    </citation>
    <scope>NUCLEOTIDE SEQUENCE</scope>
    <source>
        <strain evidence="4">M-15738</strain>
        <tissue evidence="4">Blood</tissue>
    </source>
</reference>
<dbReference type="PANTHER" id="PTHR14234:SF20">
    <property type="entry name" value="PERIPHERAL-TYPE BENZODIAZEPINE RECEPTOR-ASSOCIATED PROTEIN 1"/>
    <property type="match status" value="1"/>
</dbReference>